<evidence type="ECO:0000313" key="6">
    <source>
        <dbReference type="Proteomes" id="UP000295164"/>
    </source>
</evidence>
<feature type="region of interest" description="Disordered" evidence="2">
    <location>
        <begin position="363"/>
        <end position="388"/>
    </location>
</feature>
<dbReference type="GO" id="GO:0009279">
    <property type="term" value="C:cell outer membrane"/>
    <property type="evidence" value="ECO:0007669"/>
    <property type="project" value="TreeGrafter"/>
</dbReference>
<dbReference type="AlphaFoldDB" id="A0A4R4DXR8"/>
<feature type="chain" id="PRO_5021005988" evidence="3">
    <location>
        <begin position="20"/>
        <end position="576"/>
    </location>
</feature>
<sequence length="576" mass="65139">MKRLLLLFLLIYSALIGDAQVIPAPPATGGDSTQPVLILPGTQRQRYFRLDDGTELQVLAGTVGLRQGNTLFYCDSLVLNSVTKIFEAYGHVHIIDDTTQIYSDYLRYHTDIRMAYLQRNVRLTDRRSTVTTNELEYDVATKIATYKNGGRVTIGKSVLTSEEGVYNQDTKDIFFRRKVELKDPGTYLRTDSMIYNTQTKLTQLITETYIRDSSGRVIRTREGTYDMVTRQATFTQRTSIDDKCLRVVGDRIANDDATGTVQIEGNAVLIDTCQGVNILANRIFANKRTEAYLATKKPLMIIRQDKDSIFVSADTLYSARLSDLVKSAPVRAVDSSVAVPDSMVALRDTLALKDSSKTAVAVTPVKGKAPARPKTPARTLKTPPPAKDSTDRYFEAYRNVRIFSDSLQAVGDSMFYSFRDSVFRLFKDPVAWNKKNQVSGDTIYLYTKNKKADRIRVFNHSFVATEVAPGVYNQIKSTRLDGWFFDGNIDSVRCRGFAESIYFMQDDDSAFTGVNQTSADILDVRFLKGDLHRVIYRSAVKGTLWPIRQKNPLEMRLPGFGWFDNRRPKSKYDLFQ</sequence>
<name>A0A4R4DXR8_9BACT</name>
<comment type="caution">
    <text evidence="5">The sequence shown here is derived from an EMBL/GenBank/DDBJ whole genome shotgun (WGS) entry which is preliminary data.</text>
</comment>
<evidence type="ECO:0000256" key="3">
    <source>
        <dbReference type="SAM" id="SignalP"/>
    </source>
</evidence>
<keyword evidence="1 3" id="KW-0732">Signal</keyword>
<dbReference type="GO" id="GO:0015920">
    <property type="term" value="P:lipopolysaccharide transport"/>
    <property type="evidence" value="ECO:0007669"/>
    <property type="project" value="TreeGrafter"/>
</dbReference>
<dbReference type="GO" id="GO:0030288">
    <property type="term" value="C:outer membrane-bounded periplasmic space"/>
    <property type="evidence" value="ECO:0007669"/>
    <property type="project" value="TreeGrafter"/>
</dbReference>
<evidence type="ECO:0000256" key="1">
    <source>
        <dbReference type="ARBA" id="ARBA00022729"/>
    </source>
</evidence>
<protein>
    <submittedName>
        <fullName evidence="5">OstA family protein</fullName>
    </submittedName>
</protein>
<accession>A0A4R4DXR8</accession>
<dbReference type="OrthoDB" id="9805931at2"/>
<organism evidence="5 6">
    <name type="scientific">Flaviaesturariibacter aridisoli</name>
    <dbReference type="NCBI Taxonomy" id="2545761"/>
    <lineage>
        <taxon>Bacteria</taxon>
        <taxon>Pseudomonadati</taxon>
        <taxon>Bacteroidota</taxon>
        <taxon>Chitinophagia</taxon>
        <taxon>Chitinophagales</taxon>
        <taxon>Chitinophagaceae</taxon>
        <taxon>Flaviaestuariibacter</taxon>
    </lineage>
</organism>
<dbReference type="Proteomes" id="UP000295164">
    <property type="component" value="Unassembled WGS sequence"/>
</dbReference>
<gene>
    <name evidence="5" type="ORF">E0486_14770</name>
</gene>
<dbReference type="PANTHER" id="PTHR36504:SF1">
    <property type="entry name" value="LIPOPOLYSACCHARIDE EXPORT SYSTEM PROTEIN LPTA"/>
    <property type="match status" value="1"/>
</dbReference>
<dbReference type="InterPro" id="IPR052037">
    <property type="entry name" value="LPS_export_LptA"/>
</dbReference>
<reference evidence="5 6" key="1">
    <citation type="submission" date="2019-03" db="EMBL/GenBank/DDBJ databases">
        <authorList>
            <person name="Kim M.K.M."/>
        </authorList>
    </citation>
    <scope>NUCLEOTIDE SEQUENCE [LARGE SCALE GENOMIC DNA]</scope>
    <source>
        <strain evidence="5 6">17J68-15</strain>
    </source>
</reference>
<dbReference type="Gene3D" id="2.60.450.10">
    <property type="entry name" value="Lipopolysaccharide (LPS) transport protein A like domain"/>
    <property type="match status" value="3"/>
</dbReference>
<feature type="signal peptide" evidence="3">
    <location>
        <begin position="1"/>
        <end position="19"/>
    </location>
</feature>
<evidence type="ECO:0000313" key="5">
    <source>
        <dbReference type="EMBL" id="TCZ68087.1"/>
    </source>
</evidence>
<keyword evidence="6" id="KW-1185">Reference proteome</keyword>
<dbReference type="PANTHER" id="PTHR36504">
    <property type="entry name" value="LIPOPOLYSACCHARIDE EXPORT SYSTEM PROTEIN LPTA"/>
    <property type="match status" value="1"/>
</dbReference>
<dbReference type="Pfam" id="PF13100">
    <property type="entry name" value="OstA_2"/>
    <property type="match status" value="1"/>
</dbReference>
<proteinExistence type="predicted"/>
<dbReference type="InterPro" id="IPR005653">
    <property type="entry name" value="OstA-like_N"/>
</dbReference>
<evidence type="ECO:0000259" key="4">
    <source>
        <dbReference type="Pfam" id="PF13100"/>
    </source>
</evidence>
<evidence type="ECO:0000256" key="2">
    <source>
        <dbReference type="SAM" id="MobiDB-lite"/>
    </source>
</evidence>
<feature type="domain" description="Organic solvent tolerance-like N-terminal" evidence="4">
    <location>
        <begin position="51"/>
        <end position="191"/>
    </location>
</feature>
<dbReference type="EMBL" id="SKFH01000030">
    <property type="protein sequence ID" value="TCZ68087.1"/>
    <property type="molecule type" value="Genomic_DNA"/>
</dbReference>
<dbReference type="GO" id="GO:0017089">
    <property type="term" value="F:glycolipid transfer activity"/>
    <property type="evidence" value="ECO:0007669"/>
    <property type="project" value="TreeGrafter"/>
</dbReference>
<dbReference type="RefSeq" id="WP_131853133.1">
    <property type="nucleotide sequence ID" value="NZ_SKFH01000030.1"/>
</dbReference>